<dbReference type="AlphaFoldDB" id="A0A9J6A9I1"/>
<keyword evidence="2" id="KW-1185">Reference proteome</keyword>
<proteinExistence type="predicted"/>
<evidence type="ECO:0000313" key="1">
    <source>
        <dbReference type="EMBL" id="KAG5621277.1"/>
    </source>
</evidence>
<comment type="caution">
    <text evidence="1">The sequence shown here is derived from an EMBL/GenBank/DDBJ whole genome shotgun (WGS) entry which is preliminary data.</text>
</comment>
<protein>
    <submittedName>
        <fullName evidence="1">Uncharacterized protein</fullName>
    </submittedName>
</protein>
<reference evidence="1 2" key="1">
    <citation type="submission" date="2020-09" db="EMBL/GenBank/DDBJ databases">
        <title>De no assembly of potato wild relative species, Solanum commersonii.</title>
        <authorList>
            <person name="Cho K."/>
        </authorList>
    </citation>
    <scope>NUCLEOTIDE SEQUENCE [LARGE SCALE GENOMIC DNA]</scope>
    <source>
        <strain evidence="1">LZ3.2</strain>
        <tissue evidence="1">Leaf</tissue>
    </source>
</reference>
<accession>A0A9J6A9I1</accession>
<organism evidence="1 2">
    <name type="scientific">Solanum commersonii</name>
    <name type="common">Commerson's wild potato</name>
    <name type="synonym">Commerson's nightshade</name>
    <dbReference type="NCBI Taxonomy" id="4109"/>
    <lineage>
        <taxon>Eukaryota</taxon>
        <taxon>Viridiplantae</taxon>
        <taxon>Streptophyta</taxon>
        <taxon>Embryophyta</taxon>
        <taxon>Tracheophyta</taxon>
        <taxon>Spermatophyta</taxon>
        <taxon>Magnoliopsida</taxon>
        <taxon>eudicotyledons</taxon>
        <taxon>Gunneridae</taxon>
        <taxon>Pentapetalae</taxon>
        <taxon>asterids</taxon>
        <taxon>lamiids</taxon>
        <taxon>Solanales</taxon>
        <taxon>Solanaceae</taxon>
        <taxon>Solanoideae</taxon>
        <taxon>Solaneae</taxon>
        <taxon>Solanum</taxon>
    </lineage>
</organism>
<dbReference type="EMBL" id="JACXVP010000002">
    <property type="protein sequence ID" value="KAG5621277.1"/>
    <property type="molecule type" value="Genomic_DNA"/>
</dbReference>
<gene>
    <name evidence="1" type="ORF">H5410_006495</name>
</gene>
<name>A0A9J6A9I1_SOLCO</name>
<sequence length="86" mass="9870">MSFPKQEDHLVTFYSVVVRTHIDYVFLKKEEEEEEEEENLLVVIVAWVNSGDAINMCDKATSCIREVAREVLRASKGFSSGCRGNW</sequence>
<dbReference type="Proteomes" id="UP000824120">
    <property type="component" value="Chromosome 2"/>
</dbReference>
<evidence type="ECO:0000313" key="2">
    <source>
        <dbReference type="Proteomes" id="UP000824120"/>
    </source>
</evidence>